<evidence type="ECO:0000313" key="1">
    <source>
        <dbReference type="EMBL" id="HAS6679127.1"/>
    </source>
</evidence>
<dbReference type="Proteomes" id="UP000321504">
    <property type="component" value="Unassembled WGS sequence"/>
</dbReference>
<gene>
    <name evidence="2" type="ORF">EHC69_05350</name>
    <name evidence="3" type="ORF">FVP01_12470</name>
    <name evidence="1" type="ORF">I7278_20235</name>
</gene>
<reference evidence="2 5" key="2">
    <citation type="submission" date="2018-12" db="EMBL/GenBank/DDBJ databases">
        <title>Genomic insights into the evolutionary origins and pathogenicity of five Vibrio parahaemolyticus strains isolated from the shrimp with acute hepatopancreatic necrosis disease (AHPND).</title>
        <authorList>
            <person name="Yang Q."/>
            <person name="Dong X."/>
            <person name="Xie G."/>
            <person name="Fu S."/>
            <person name="Zou P."/>
            <person name="Sun J."/>
            <person name="Wang Y."/>
            <person name="Huang J."/>
        </authorList>
    </citation>
    <scope>NUCLEOTIDE SEQUENCE [LARGE SCALE GENOMIC DNA]</scope>
    <source>
        <strain evidence="2 5">20160303005-1</strain>
    </source>
</reference>
<evidence type="ECO:0000313" key="4">
    <source>
        <dbReference type="Proteomes" id="UP000321504"/>
    </source>
</evidence>
<sequence>MPVFSAYPSFNHFAFQNLENRTLNKAHRKTQRQASGFFCLFKCQLK</sequence>
<reference evidence="1" key="1">
    <citation type="journal article" date="2018" name="Genome Biol.">
        <title>SKESA: strategic k-mer extension for scrupulous assemblies.</title>
        <authorList>
            <person name="Souvorov A."/>
            <person name="Agarwala R."/>
            <person name="Lipman D.J."/>
        </authorList>
    </citation>
    <scope>NUCLEOTIDE SEQUENCE</scope>
    <source>
        <strain evidence="1">1930</strain>
    </source>
</reference>
<proteinExistence type="predicted"/>
<evidence type="ECO:0000313" key="2">
    <source>
        <dbReference type="EMBL" id="QHH08814.1"/>
    </source>
</evidence>
<dbReference type="AlphaFoldDB" id="A0A2R9VNU1"/>
<accession>A0A2R9VNU1</accession>
<dbReference type="Proteomes" id="UP000856022">
    <property type="component" value="Unassembled WGS sequence"/>
</dbReference>
<organism evidence="1">
    <name type="scientific">Vibrio parahaemolyticus</name>
    <dbReference type="NCBI Taxonomy" id="670"/>
    <lineage>
        <taxon>Bacteria</taxon>
        <taxon>Pseudomonadati</taxon>
        <taxon>Pseudomonadota</taxon>
        <taxon>Gammaproteobacteria</taxon>
        <taxon>Vibrionales</taxon>
        <taxon>Vibrionaceae</taxon>
        <taxon>Vibrio</taxon>
    </lineage>
</organism>
<protein>
    <submittedName>
        <fullName evidence="1">Uncharacterized protein</fullName>
    </submittedName>
</protein>
<dbReference type="EMBL" id="CP034298">
    <property type="protein sequence ID" value="QHH08814.1"/>
    <property type="molecule type" value="Genomic_DNA"/>
</dbReference>
<reference evidence="1" key="4">
    <citation type="submission" date="2019-12" db="EMBL/GenBank/DDBJ databases">
        <authorList>
            <consortium name="NCBI Pathogen Detection Project"/>
        </authorList>
    </citation>
    <scope>NUCLEOTIDE SEQUENCE</scope>
    <source>
        <strain evidence="1">1930</strain>
    </source>
</reference>
<dbReference type="EMBL" id="VRMQ01000002">
    <property type="protein sequence ID" value="TXN17160.1"/>
    <property type="molecule type" value="Genomic_DNA"/>
</dbReference>
<name>A0A2R9VNU1_VIBPH</name>
<evidence type="ECO:0000313" key="5">
    <source>
        <dbReference type="Proteomes" id="UP000464718"/>
    </source>
</evidence>
<dbReference type="EMBL" id="DACQKT010000012">
    <property type="protein sequence ID" value="HAS6679127.1"/>
    <property type="molecule type" value="Genomic_DNA"/>
</dbReference>
<evidence type="ECO:0000313" key="3">
    <source>
        <dbReference type="EMBL" id="TXN17160.1"/>
    </source>
</evidence>
<dbReference type="Proteomes" id="UP000464718">
    <property type="component" value="Chromosome i"/>
</dbReference>
<reference evidence="3 4" key="3">
    <citation type="submission" date="2019-08" db="EMBL/GenBank/DDBJ databases">
        <title>Emerging of two pre-pandemic pathogenic O4:KUT lineages of Vibrio parahaemolyticus in coastal eastern China.</title>
        <authorList>
            <person name="Yu H."/>
        </authorList>
    </citation>
    <scope>NUCLEOTIDE SEQUENCE [LARGE SCALE GENOMIC DNA]</scope>
    <source>
        <strain evidence="3 4">HZ17-383</strain>
    </source>
</reference>